<dbReference type="GO" id="GO:0006631">
    <property type="term" value="P:fatty acid metabolic process"/>
    <property type="evidence" value="ECO:0007669"/>
    <property type="project" value="TreeGrafter"/>
</dbReference>
<dbReference type="PANTHER" id="PTHR43201:SF8">
    <property type="entry name" value="ACYL-COA SYNTHETASE FAMILY MEMBER 3"/>
    <property type="match status" value="1"/>
</dbReference>
<dbReference type="InterPro" id="IPR000873">
    <property type="entry name" value="AMP-dep_synth/lig_dom"/>
</dbReference>
<dbReference type="Gene3D" id="3.40.50.12780">
    <property type="entry name" value="N-terminal domain of ligase-like"/>
    <property type="match status" value="1"/>
</dbReference>
<dbReference type="InterPro" id="IPR042099">
    <property type="entry name" value="ANL_N_sf"/>
</dbReference>
<evidence type="ECO:0000259" key="2">
    <source>
        <dbReference type="Pfam" id="PF00501"/>
    </source>
</evidence>
<dbReference type="EMBL" id="ML976752">
    <property type="protein sequence ID" value="KAF1966037.1"/>
    <property type="molecule type" value="Genomic_DNA"/>
</dbReference>
<keyword evidence="4" id="KW-1185">Reference proteome</keyword>
<dbReference type="Proteomes" id="UP000800036">
    <property type="component" value="Unassembled WGS sequence"/>
</dbReference>
<reference evidence="3" key="1">
    <citation type="journal article" date="2020" name="Stud. Mycol.">
        <title>101 Dothideomycetes genomes: a test case for predicting lifestyles and emergence of pathogens.</title>
        <authorList>
            <person name="Haridas S."/>
            <person name="Albert R."/>
            <person name="Binder M."/>
            <person name="Bloem J."/>
            <person name="Labutti K."/>
            <person name="Salamov A."/>
            <person name="Andreopoulos B."/>
            <person name="Baker S."/>
            <person name="Barry K."/>
            <person name="Bills G."/>
            <person name="Bluhm B."/>
            <person name="Cannon C."/>
            <person name="Castanera R."/>
            <person name="Culley D."/>
            <person name="Daum C."/>
            <person name="Ezra D."/>
            <person name="Gonzalez J."/>
            <person name="Henrissat B."/>
            <person name="Kuo A."/>
            <person name="Liang C."/>
            <person name="Lipzen A."/>
            <person name="Lutzoni F."/>
            <person name="Magnuson J."/>
            <person name="Mondo S."/>
            <person name="Nolan M."/>
            <person name="Ohm R."/>
            <person name="Pangilinan J."/>
            <person name="Park H.-J."/>
            <person name="Ramirez L."/>
            <person name="Alfaro M."/>
            <person name="Sun H."/>
            <person name="Tritt A."/>
            <person name="Yoshinaga Y."/>
            <person name="Zwiers L.-H."/>
            <person name="Turgeon B."/>
            <person name="Goodwin S."/>
            <person name="Spatafora J."/>
            <person name="Crous P."/>
            <person name="Grigoriev I."/>
        </authorList>
    </citation>
    <scope>NUCLEOTIDE SEQUENCE</scope>
    <source>
        <strain evidence="3">CBS 107.79</strain>
    </source>
</reference>
<comment type="similarity">
    <text evidence="1">Belongs to the ATP-dependent AMP-binding enzyme family.</text>
</comment>
<proteinExistence type="inferred from homology"/>
<organism evidence="3 4">
    <name type="scientific">Bimuria novae-zelandiae CBS 107.79</name>
    <dbReference type="NCBI Taxonomy" id="1447943"/>
    <lineage>
        <taxon>Eukaryota</taxon>
        <taxon>Fungi</taxon>
        <taxon>Dikarya</taxon>
        <taxon>Ascomycota</taxon>
        <taxon>Pezizomycotina</taxon>
        <taxon>Dothideomycetes</taxon>
        <taxon>Pleosporomycetidae</taxon>
        <taxon>Pleosporales</taxon>
        <taxon>Massarineae</taxon>
        <taxon>Didymosphaeriaceae</taxon>
        <taxon>Bimuria</taxon>
    </lineage>
</organism>
<dbReference type="PANTHER" id="PTHR43201">
    <property type="entry name" value="ACYL-COA SYNTHETASE"/>
    <property type="match status" value="1"/>
</dbReference>
<dbReference type="OrthoDB" id="429813at2759"/>
<feature type="domain" description="AMP-dependent synthetase/ligase" evidence="2">
    <location>
        <begin position="46"/>
        <end position="331"/>
    </location>
</feature>
<evidence type="ECO:0000313" key="3">
    <source>
        <dbReference type="EMBL" id="KAF1966037.1"/>
    </source>
</evidence>
<dbReference type="SUPFAM" id="SSF56801">
    <property type="entry name" value="Acetyl-CoA synthetase-like"/>
    <property type="match status" value="1"/>
</dbReference>
<protein>
    <submittedName>
        <fullName evidence="3">Acetyl-CoA synthetase-like protein</fullName>
    </submittedName>
</protein>
<sequence>MEALPMHSTTTVLDLLERNARVTPLRTFCLQLEESAGKLQCLTIKYETLIQMVCNCQIWLKSHLPTFSTDISVAMLLDSDVGLIVHLFAAIGLGIPTFLLSNRLSPYRLRNLLLSRAPLVLLASKSCMPLAKEALELFGTNMQVRLQCSLQYQELLVPLREKTEKLHHGPPAHKAFALHTYGEGPPRFFVLPHRYLMTLADSAASGHGMMLSTFPLQHCCGLLAPMLSLTLPGVSFVATPTSWIPCADSVVQILRQFKVKSLITSPRILEHATKVPGGTSHLRKLDYVAYTSDVLLYEVGQQLAAAGVKLINVFSTAELGIISSLTYSPNRDWRFFRLRKDVLCNTIFSSDSECKLEIRPSGCNGYTRLDGTFIRNTTTSTDFRLMERSDKVVSLAQGILVRPWVIEDALNEHVNVCKALVYVLDPRVVVVIEPTTDMTELQRSQLEPDILSLIEDAFEYGQMHDLEKEVELEIIFCDFPRTVDEAALRDGIYKEIKRDGSMNST</sequence>
<dbReference type="GO" id="GO:0031956">
    <property type="term" value="F:medium-chain fatty acid-CoA ligase activity"/>
    <property type="evidence" value="ECO:0007669"/>
    <property type="project" value="TreeGrafter"/>
</dbReference>
<dbReference type="AlphaFoldDB" id="A0A6A5UY88"/>
<accession>A0A6A5UY88</accession>
<evidence type="ECO:0000313" key="4">
    <source>
        <dbReference type="Proteomes" id="UP000800036"/>
    </source>
</evidence>
<evidence type="ECO:0000256" key="1">
    <source>
        <dbReference type="ARBA" id="ARBA00006432"/>
    </source>
</evidence>
<dbReference type="Pfam" id="PF00501">
    <property type="entry name" value="AMP-binding"/>
    <property type="match status" value="1"/>
</dbReference>
<gene>
    <name evidence="3" type="ORF">BU23DRAFT_664082</name>
</gene>
<name>A0A6A5UY88_9PLEO</name>